<dbReference type="Proteomes" id="UP000044616">
    <property type="component" value="Unassembled WGS sequence"/>
</dbReference>
<evidence type="ECO:0000313" key="2">
    <source>
        <dbReference type="Proteomes" id="UP000044616"/>
    </source>
</evidence>
<dbReference type="NCBIfam" id="TIGR03563">
    <property type="entry name" value="perox_SACOL1771"/>
    <property type="match status" value="1"/>
</dbReference>
<dbReference type="EMBL" id="CCEH01000030">
    <property type="protein sequence ID" value="CDR29259.1"/>
    <property type="molecule type" value="Genomic_DNA"/>
</dbReference>
<dbReference type="PANTHER" id="PTHR42830:SF2">
    <property type="entry name" value="OSMC_OHR FAMILY PROTEIN"/>
    <property type="match status" value="1"/>
</dbReference>
<dbReference type="InterPro" id="IPR015946">
    <property type="entry name" value="KH_dom-like_a/b"/>
</dbReference>
<dbReference type="Gene3D" id="3.30.300.20">
    <property type="match status" value="1"/>
</dbReference>
<dbReference type="InterPro" id="IPR019905">
    <property type="entry name" value="OsmC-like_firmicutes"/>
</dbReference>
<dbReference type="InterPro" id="IPR003718">
    <property type="entry name" value="OsmC/Ohr_fam"/>
</dbReference>
<sequence>MIHHDFKVHTSWQGGRNNIGTVKGDVLSEKISIPASLGGVGIGTNPDEMLVSAASSCYIISLAAVLERAKFTNVLIEQNSVGTACLENGKFSMVKIVHYPQIYISNDQKDLLQKRLPKLLEIADNNCMISNALKNNVEIKIRHDILTH</sequence>
<name>A0A077ULL2_9STAP</name>
<organism evidence="1 2">
    <name type="scientific">Staphylococcus schweitzeri</name>
    <dbReference type="NCBI Taxonomy" id="1654388"/>
    <lineage>
        <taxon>Bacteria</taxon>
        <taxon>Bacillati</taxon>
        <taxon>Bacillota</taxon>
        <taxon>Bacilli</taxon>
        <taxon>Bacillales</taxon>
        <taxon>Staphylococcaceae</taxon>
        <taxon>Staphylococcus</taxon>
    </lineage>
</organism>
<gene>
    <name evidence="1" type="ORF">ERS140147_02464</name>
</gene>
<proteinExistence type="predicted"/>
<dbReference type="SUPFAM" id="SSF82784">
    <property type="entry name" value="OsmC-like"/>
    <property type="match status" value="1"/>
</dbReference>
<accession>A0A077ULL2</accession>
<dbReference type="PANTHER" id="PTHR42830">
    <property type="entry name" value="OSMOTICALLY INDUCIBLE FAMILY PROTEIN"/>
    <property type="match status" value="1"/>
</dbReference>
<dbReference type="InterPro" id="IPR036102">
    <property type="entry name" value="OsmC/Ohrsf"/>
</dbReference>
<dbReference type="Pfam" id="PF02566">
    <property type="entry name" value="OsmC"/>
    <property type="match status" value="1"/>
</dbReference>
<evidence type="ECO:0000313" key="1">
    <source>
        <dbReference type="EMBL" id="CDR29259.1"/>
    </source>
</evidence>
<dbReference type="RefSeq" id="WP_047532130.1">
    <property type="nucleotide sequence ID" value="NZ_CCEH01000030.1"/>
</dbReference>
<dbReference type="InterPro" id="IPR052707">
    <property type="entry name" value="OsmC_Ohr_Peroxiredoxin"/>
</dbReference>
<dbReference type="AlphaFoldDB" id="A0A077ULL2"/>
<protein>
    <submittedName>
        <fullName evidence="1">OsmC-like protein</fullName>
    </submittedName>
</protein>
<reference evidence="1 2" key="1">
    <citation type="submission" date="2014-05" db="EMBL/GenBank/DDBJ databases">
        <authorList>
            <person name="Aslett A.Martin."/>
            <person name="De Silva Nishadi"/>
        </authorList>
    </citation>
    <scope>NUCLEOTIDE SEQUENCE [LARGE SCALE GENOMIC DNA]</scope>
</reference>